<evidence type="ECO:0000256" key="2">
    <source>
        <dbReference type="ARBA" id="ARBA00022448"/>
    </source>
</evidence>
<keyword evidence="6 11" id="KW-0798">TonB box</keyword>
<evidence type="ECO:0000256" key="8">
    <source>
        <dbReference type="ARBA" id="ARBA00023170"/>
    </source>
</evidence>
<dbReference type="PANTHER" id="PTHR30069:SF29">
    <property type="entry name" value="HEMOGLOBIN AND HEMOGLOBIN-HAPTOGLOBIN-BINDING PROTEIN 1-RELATED"/>
    <property type="match status" value="1"/>
</dbReference>
<dbReference type="Pfam" id="PF00593">
    <property type="entry name" value="TonB_dep_Rec_b-barrel"/>
    <property type="match status" value="1"/>
</dbReference>
<evidence type="ECO:0000313" key="15">
    <source>
        <dbReference type="Proteomes" id="UP000552241"/>
    </source>
</evidence>
<evidence type="ECO:0000313" key="14">
    <source>
        <dbReference type="EMBL" id="MBA5629822.1"/>
    </source>
</evidence>
<dbReference type="Gene3D" id="2.60.40.1120">
    <property type="entry name" value="Carboxypeptidase-like, regulatory domain"/>
    <property type="match status" value="1"/>
</dbReference>
<dbReference type="Gene3D" id="2.40.170.20">
    <property type="entry name" value="TonB-dependent receptor, beta-barrel domain"/>
    <property type="match status" value="1"/>
</dbReference>
<keyword evidence="9 10" id="KW-0998">Cell outer membrane</keyword>
<evidence type="ECO:0000256" key="11">
    <source>
        <dbReference type="RuleBase" id="RU003357"/>
    </source>
</evidence>
<dbReference type="EMBL" id="JACDZE010000002">
    <property type="protein sequence ID" value="MBA5629822.1"/>
    <property type="molecule type" value="Genomic_DNA"/>
</dbReference>
<dbReference type="Pfam" id="PF13620">
    <property type="entry name" value="CarboxypepD_reg"/>
    <property type="match status" value="1"/>
</dbReference>
<proteinExistence type="inferred from homology"/>
<organism evidence="14 15">
    <name type="scientific">Moheibacter lacus</name>
    <dbReference type="NCBI Taxonomy" id="2745851"/>
    <lineage>
        <taxon>Bacteria</taxon>
        <taxon>Pseudomonadati</taxon>
        <taxon>Bacteroidota</taxon>
        <taxon>Flavobacteriia</taxon>
        <taxon>Flavobacteriales</taxon>
        <taxon>Weeksellaceae</taxon>
        <taxon>Moheibacter</taxon>
    </lineage>
</organism>
<comment type="similarity">
    <text evidence="10 11">Belongs to the TonB-dependent receptor family.</text>
</comment>
<keyword evidence="15" id="KW-1185">Reference proteome</keyword>
<protein>
    <submittedName>
        <fullName evidence="14">TonB-dependent receptor</fullName>
    </submittedName>
</protein>
<comment type="caution">
    <text evidence="14">The sequence shown here is derived from an EMBL/GenBank/DDBJ whole genome shotgun (WGS) entry which is preliminary data.</text>
</comment>
<dbReference type="GO" id="GO:0015344">
    <property type="term" value="F:siderophore uptake transmembrane transporter activity"/>
    <property type="evidence" value="ECO:0007669"/>
    <property type="project" value="TreeGrafter"/>
</dbReference>
<dbReference type="InterPro" id="IPR012910">
    <property type="entry name" value="Plug_dom"/>
</dbReference>
<evidence type="ECO:0000259" key="13">
    <source>
        <dbReference type="Pfam" id="PF07715"/>
    </source>
</evidence>
<evidence type="ECO:0000256" key="3">
    <source>
        <dbReference type="ARBA" id="ARBA00022452"/>
    </source>
</evidence>
<dbReference type="RefSeq" id="WP_182043432.1">
    <property type="nucleotide sequence ID" value="NZ_JACDZE010000002.1"/>
</dbReference>
<gene>
    <name evidence="14" type="ORF">HU137_08580</name>
</gene>
<evidence type="ECO:0000256" key="9">
    <source>
        <dbReference type="ARBA" id="ARBA00023237"/>
    </source>
</evidence>
<reference evidence="14 15" key="1">
    <citation type="submission" date="2020-07" db="EMBL/GenBank/DDBJ databases">
        <title>Moheibacter lacus sp. nov., a member of the family Flavobacteriaceae isolated from freshwater lake sediment.</title>
        <authorList>
            <person name="Liu Y."/>
        </authorList>
    </citation>
    <scope>NUCLEOTIDE SEQUENCE [LARGE SCALE GENOMIC DNA]</scope>
    <source>
        <strain evidence="14 15">BDHS18</strain>
    </source>
</reference>
<dbReference type="Gene3D" id="2.170.130.10">
    <property type="entry name" value="TonB-dependent receptor, plug domain"/>
    <property type="match status" value="1"/>
</dbReference>
<feature type="domain" description="TonB-dependent receptor-like beta-barrel" evidence="12">
    <location>
        <begin position="338"/>
        <end position="758"/>
    </location>
</feature>
<dbReference type="Pfam" id="PF07715">
    <property type="entry name" value="Plug"/>
    <property type="match status" value="1"/>
</dbReference>
<keyword evidence="2 10" id="KW-0813">Transport</keyword>
<name>A0A838ZS18_9FLAO</name>
<dbReference type="Proteomes" id="UP000552241">
    <property type="component" value="Unassembled WGS sequence"/>
</dbReference>
<comment type="subcellular location">
    <subcellularLocation>
        <location evidence="1 10">Cell outer membrane</location>
        <topology evidence="1 10">Multi-pass membrane protein</topology>
    </subcellularLocation>
</comment>
<dbReference type="InterPro" id="IPR008969">
    <property type="entry name" value="CarboxyPept-like_regulatory"/>
</dbReference>
<keyword evidence="8 14" id="KW-0675">Receptor</keyword>
<dbReference type="SUPFAM" id="SSF56935">
    <property type="entry name" value="Porins"/>
    <property type="match status" value="1"/>
</dbReference>
<dbReference type="PANTHER" id="PTHR30069">
    <property type="entry name" value="TONB-DEPENDENT OUTER MEMBRANE RECEPTOR"/>
    <property type="match status" value="1"/>
</dbReference>
<evidence type="ECO:0000256" key="6">
    <source>
        <dbReference type="ARBA" id="ARBA00023077"/>
    </source>
</evidence>
<evidence type="ECO:0000256" key="7">
    <source>
        <dbReference type="ARBA" id="ARBA00023136"/>
    </source>
</evidence>
<keyword evidence="5" id="KW-0732">Signal</keyword>
<dbReference type="InterPro" id="IPR037066">
    <property type="entry name" value="Plug_dom_sf"/>
</dbReference>
<keyword evidence="7 10" id="KW-0472">Membrane</keyword>
<dbReference type="InterPro" id="IPR000531">
    <property type="entry name" value="Beta-barrel_TonB"/>
</dbReference>
<dbReference type="PROSITE" id="PS52016">
    <property type="entry name" value="TONB_DEPENDENT_REC_3"/>
    <property type="match status" value="1"/>
</dbReference>
<accession>A0A838ZS18</accession>
<evidence type="ECO:0000259" key="12">
    <source>
        <dbReference type="Pfam" id="PF00593"/>
    </source>
</evidence>
<keyword evidence="4 10" id="KW-0812">Transmembrane</keyword>
<dbReference type="InterPro" id="IPR039426">
    <property type="entry name" value="TonB-dep_rcpt-like"/>
</dbReference>
<dbReference type="InterPro" id="IPR036942">
    <property type="entry name" value="Beta-barrel_TonB_sf"/>
</dbReference>
<evidence type="ECO:0000256" key="10">
    <source>
        <dbReference type="PROSITE-ProRule" id="PRU01360"/>
    </source>
</evidence>
<keyword evidence="3 10" id="KW-1134">Transmembrane beta strand</keyword>
<dbReference type="AlphaFoldDB" id="A0A838ZS18"/>
<dbReference type="GO" id="GO:0044718">
    <property type="term" value="P:siderophore transmembrane transport"/>
    <property type="evidence" value="ECO:0007669"/>
    <property type="project" value="TreeGrafter"/>
</dbReference>
<dbReference type="GO" id="GO:0009279">
    <property type="term" value="C:cell outer membrane"/>
    <property type="evidence" value="ECO:0007669"/>
    <property type="project" value="UniProtKB-SubCell"/>
</dbReference>
<feature type="domain" description="TonB-dependent receptor plug" evidence="13">
    <location>
        <begin position="115"/>
        <end position="219"/>
    </location>
</feature>
<evidence type="ECO:0000256" key="4">
    <source>
        <dbReference type="ARBA" id="ARBA00022692"/>
    </source>
</evidence>
<dbReference type="SUPFAM" id="SSF49464">
    <property type="entry name" value="Carboxypeptidase regulatory domain-like"/>
    <property type="match status" value="1"/>
</dbReference>
<evidence type="ECO:0000256" key="5">
    <source>
        <dbReference type="ARBA" id="ARBA00022729"/>
    </source>
</evidence>
<sequence length="793" mass="90835">MRGSILLTLILFNLSIGYSQNSISGKIIDEFGEAVSEAKVTVGNQTSFSDENGAFIIPSLKNGQFRILVSHDEFEDYSENISIVNGSFQKTIILTQKFMLLEESVVVGNLDDLEKKSTSQSLEIVNQEFIQRNLSGSLMQSLEKISGVNAMSIGSGQSKPQIRGLGFNRVIVTEEGVKHEGQQWGADHGLEIDQFSIGKVKVLKGPASLLYGSDAIGGIIQIERNHPPEKYSSGGEINLIAKSNNNLLGTSAQFYNRIDHFFYDFRTTYLDYADYKVPVDQIQIYSYNAELHENKLRNTAGRELNFHLSTGYLSKDFISIFHFSNLYSKNGLFANAHGLEPRNVNSDLYDESDRDIDFPYQNVNHFKLINQTKWKINSSNQLELNIGFQNNYRNEYGFYISHGYMPSVYPSDLNIDQNLERQFNKSTYSFNVKDELKFSNHELTIGINSEFQQNQIGGWGFLIPDFEQYNLGLFAFDQIKFGKKFLVHLGLRYDYGKIKTEEYFDWFTTPVNGNPEYLQRSTDLDRSFENLTWAIGANYNLKNWNFRLNAGKSFRMPLAKELASNGVNYHYFSYELGNPDLSPEQAYQLDLGLTFSRPKISVDINPFFNYFTNYIYLNPTPNYDYDYGAGNQIYEYAEAEVLRYGGEININYQIFKNLNGEILGEYVYSEQQSSAKKGFTLPFSPPASVLFSLKYEKDFNDFFKKSFAMIDYKIVADQNEIVPPEVKTSGYQLINLSFGTELNWGKTLLQLNFQIQNLLDSENYNHTNFYRLIGVPEPGRNFVLSLKIPFEIK</sequence>
<evidence type="ECO:0000256" key="1">
    <source>
        <dbReference type="ARBA" id="ARBA00004571"/>
    </source>
</evidence>